<protein>
    <submittedName>
        <fullName evidence="1">Uncharacterized protein</fullName>
    </submittedName>
</protein>
<gene>
    <name evidence="1" type="ORF">SUGI_1455580</name>
</gene>
<accession>A0AAD3RQU7</accession>
<proteinExistence type="predicted"/>
<comment type="caution">
    <text evidence="1">The sequence shown here is derived from an EMBL/GenBank/DDBJ whole genome shotgun (WGS) entry which is preliminary data.</text>
</comment>
<name>A0AAD3RQU7_CRYJA</name>
<reference evidence="1" key="1">
    <citation type="submission" date="2022-12" db="EMBL/GenBank/DDBJ databases">
        <title>Chromosome-Level Genome Assembly of Japanese Cedar (Cryptomeriajaponica D. Don).</title>
        <authorList>
            <person name="Fujino T."/>
            <person name="Yamaguchi K."/>
            <person name="Yokoyama T."/>
            <person name="Hamanaka T."/>
            <person name="Harazono Y."/>
            <person name="Kamada H."/>
            <person name="Kobayashi W."/>
            <person name="Ujino-Ihara T."/>
            <person name="Uchiyama K."/>
            <person name="Matsumoto A."/>
            <person name="Izuno A."/>
            <person name="Tsumura Y."/>
            <person name="Toyoda A."/>
            <person name="Shigenobu S."/>
            <person name="Moriguchi Y."/>
            <person name="Ueno S."/>
            <person name="Kasahara M."/>
        </authorList>
    </citation>
    <scope>NUCLEOTIDE SEQUENCE</scope>
</reference>
<sequence>MCKAYAVMGVLLKLYAPKKDSESRELFGRLDPSISSRTRLGRVGRESEGTDRVVSYPIPDRESVVPFPIVDRDAKTKIS</sequence>
<dbReference type="AlphaFoldDB" id="A0AAD3RQU7"/>
<evidence type="ECO:0000313" key="2">
    <source>
        <dbReference type="Proteomes" id="UP001234787"/>
    </source>
</evidence>
<dbReference type="EMBL" id="BSEH01000411">
    <property type="protein sequence ID" value="GLJ58526.1"/>
    <property type="molecule type" value="Genomic_DNA"/>
</dbReference>
<evidence type="ECO:0000313" key="1">
    <source>
        <dbReference type="EMBL" id="GLJ58526.1"/>
    </source>
</evidence>
<dbReference type="Proteomes" id="UP001234787">
    <property type="component" value="Unassembled WGS sequence"/>
</dbReference>
<organism evidence="1 2">
    <name type="scientific">Cryptomeria japonica</name>
    <name type="common">Japanese cedar</name>
    <name type="synonym">Cupressus japonica</name>
    <dbReference type="NCBI Taxonomy" id="3369"/>
    <lineage>
        <taxon>Eukaryota</taxon>
        <taxon>Viridiplantae</taxon>
        <taxon>Streptophyta</taxon>
        <taxon>Embryophyta</taxon>
        <taxon>Tracheophyta</taxon>
        <taxon>Spermatophyta</taxon>
        <taxon>Pinopsida</taxon>
        <taxon>Pinidae</taxon>
        <taxon>Conifers II</taxon>
        <taxon>Cupressales</taxon>
        <taxon>Cupressaceae</taxon>
        <taxon>Cryptomeria</taxon>
    </lineage>
</organism>
<keyword evidence="2" id="KW-1185">Reference proteome</keyword>